<dbReference type="PANTHER" id="PTHR30146">
    <property type="entry name" value="LACI-RELATED TRANSCRIPTIONAL REPRESSOR"/>
    <property type="match status" value="1"/>
</dbReference>
<evidence type="ECO:0000313" key="6">
    <source>
        <dbReference type="Proteomes" id="UP000239485"/>
    </source>
</evidence>
<dbReference type="SUPFAM" id="SSF47413">
    <property type="entry name" value="lambda repressor-like DNA-binding domains"/>
    <property type="match status" value="1"/>
</dbReference>
<dbReference type="Gene3D" id="1.10.260.40">
    <property type="entry name" value="lambda repressor-like DNA-binding domains"/>
    <property type="match status" value="1"/>
</dbReference>
<evidence type="ECO:0000256" key="3">
    <source>
        <dbReference type="ARBA" id="ARBA00023163"/>
    </source>
</evidence>
<keyword evidence="1" id="KW-0805">Transcription regulation</keyword>
<dbReference type="InterPro" id="IPR028082">
    <property type="entry name" value="Peripla_BP_I"/>
</dbReference>
<evidence type="ECO:0000256" key="2">
    <source>
        <dbReference type="ARBA" id="ARBA00023125"/>
    </source>
</evidence>
<protein>
    <submittedName>
        <fullName evidence="5">DNA-binding LacI/PurR family transcriptional regulator</fullName>
    </submittedName>
</protein>
<keyword evidence="3" id="KW-0804">Transcription</keyword>
<feature type="domain" description="HTH lacI-type" evidence="4">
    <location>
        <begin position="12"/>
        <end position="66"/>
    </location>
</feature>
<keyword evidence="6" id="KW-1185">Reference proteome</keyword>
<evidence type="ECO:0000256" key="1">
    <source>
        <dbReference type="ARBA" id="ARBA00023015"/>
    </source>
</evidence>
<accession>A0A2S6IEL7</accession>
<dbReference type="InterPro" id="IPR000843">
    <property type="entry name" value="HTH_LacI"/>
</dbReference>
<dbReference type="CDD" id="cd01392">
    <property type="entry name" value="HTH_LacI"/>
    <property type="match status" value="1"/>
</dbReference>
<dbReference type="Proteomes" id="UP000239485">
    <property type="component" value="Unassembled WGS sequence"/>
</dbReference>
<sequence length="341" mass="35790">MPEQTTPPTRPPTIRSVAARAGVSKSLVSLVLQGSPRVSEERRQAVLRAVEELGYRPDPAARSLAERRSRTVGVVLEDLRNPWFVELLDGVRPLLRENGLRPLLGDARTEPELLQTLADLRVDGILIVGTLPELAAGTAAETLTRYVPTVVAGAREPLLPGVDVVANDDEAGMGLAVRHLLDLGHRHVAHVAGSGLVGELRRRTCVAGIAAGGGTCAVEQADMTEEGGHRAGLRLLGAPDPPTAVLAVNDTSAIGILSAAAELRLRVPEDVSVVGYDNSSLARLRPLSLTSVDAAVEEVGRRAATHLLQRIGGEAGPARTELVPPSLVVRGSTAPPRAPGH</sequence>
<name>A0A2S6IEL7_9ACTN</name>
<comment type="caution">
    <text evidence="5">The sequence shown here is derived from an EMBL/GenBank/DDBJ whole genome shotgun (WGS) entry which is preliminary data.</text>
</comment>
<dbReference type="GO" id="GO:0000976">
    <property type="term" value="F:transcription cis-regulatory region binding"/>
    <property type="evidence" value="ECO:0007669"/>
    <property type="project" value="TreeGrafter"/>
</dbReference>
<organism evidence="5 6">
    <name type="scientific">Kineococcus xinjiangensis</name>
    <dbReference type="NCBI Taxonomy" id="512762"/>
    <lineage>
        <taxon>Bacteria</taxon>
        <taxon>Bacillati</taxon>
        <taxon>Actinomycetota</taxon>
        <taxon>Actinomycetes</taxon>
        <taxon>Kineosporiales</taxon>
        <taxon>Kineosporiaceae</taxon>
        <taxon>Kineococcus</taxon>
    </lineage>
</organism>
<dbReference type="InterPro" id="IPR046335">
    <property type="entry name" value="LacI/GalR-like_sensor"/>
</dbReference>
<gene>
    <name evidence="5" type="ORF">CLV92_11329</name>
</gene>
<dbReference type="AlphaFoldDB" id="A0A2S6IEL7"/>
<proteinExistence type="predicted"/>
<dbReference type="SMART" id="SM00354">
    <property type="entry name" value="HTH_LACI"/>
    <property type="match status" value="1"/>
</dbReference>
<keyword evidence="2 5" id="KW-0238">DNA-binding</keyword>
<evidence type="ECO:0000313" key="5">
    <source>
        <dbReference type="EMBL" id="PPK92600.1"/>
    </source>
</evidence>
<dbReference type="PROSITE" id="PS50932">
    <property type="entry name" value="HTH_LACI_2"/>
    <property type="match status" value="1"/>
</dbReference>
<reference evidence="5 6" key="1">
    <citation type="submission" date="2018-02" db="EMBL/GenBank/DDBJ databases">
        <title>Genomic Encyclopedia of Archaeal and Bacterial Type Strains, Phase II (KMG-II): from individual species to whole genera.</title>
        <authorList>
            <person name="Goeker M."/>
        </authorList>
    </citation>
    <scope>NUCLEOTIDE SEQUENCE [LARGE SCALE GENOMIC DNA]</scope>
    <source>
        <strain evidence="5 6">DSM 22857</strain>
    </source>
</reference>
<dbReference type="RefSeq" id="WP_104434416.1">
    <property type="nucleotide sequence ID" value="NZ_PTJD01000013.1"/>
</dbReference>
<dbReference type="SUPFAM" id="SSF53822">
    <property type="entry name" value="Periplasmic binding protein-like I"/>
    <property type="match status" value="1"/>
</dbReference>
<dbReference type="EMBL" id="PTJD01000013">
    <property type="protein sequence ID" value="PPK92600.1"/>
    <property type="molecule type" value="Genomic_DNA"/>
</dbReference>
<evidence type="ECO:0000259" key="4">
    <source>
        <dbReference type="PROSITE" id="PS50932"/>
    </source>
</evidence>
<dbReference type="OrthoDB" id="9798934at2"/>
<dbReference type="Pfam" id="PF00356">
    <property type="entry name" value="LacI"/>
    <property type="match status" value="1"/>
</dbReference>
<dbReference type="Pfam" id="PF13377">
    <property type="entry name" value="Peripla_BP_3"/>
    <property type="match status" value="1"/>
</dbReference>
<dbReference type="Gene3D" id="3.40.50.2300">
    <property type="match status" value="2"/>
</dbReference>
<dbReference type="GO" id="GO:0003700">
    <property type="term" value="F:DNA-binding transcription factor activity"/>
    <property type="evidence" value="ECO:0007669"/>
    <property type="project" value="TreeGrafter"/>
</dbReference>
<dbReference type="CDD" id="cd06267">
    <property type="entry name" value="PBP1_LacI_sugar_binding-like"/>
    <property type="match status" value="1"/>
</dbReference>
<dbReference type="InterPro" id="IPR010982">
    <property type="entry name" value="Lambda_DNA-bd_dom_sf"/>
</dbReference>
<dbReference type="PANTHER" id="PTHR30146:SF109">
    <property type="entry name" value="HTH-TYPE TRANSCRIPTIONAL REGULATOR GALS"/>
    <property type="match status" value="1"/>
</dbReference>